<sequence>MKQPATHLHLAAAVVVHHGRVLIVRRSYRERFLPGAWGVPCGKLDRGETAESGALRELKEETGLLGAIAAHTGSSSFLSDYQGRRVHNHQENFLVRPLTLEVVLPSADQAFRWARPGELAAAGVDAYNLDVIRQALAARPATAGPHALTARFGPAGQTLAPGPARASGQGLATGPFSSPTSGPERPVRRGRRPSTVESWAAEPRARRRQP</sequence>
<dbReference type="KEGG" id="slc:SL103_22730"/>
<keyword evidence="4" id="KW-0460">Magnesium</keyword>
<dbReference type="InterPro" id="IPR020084">
    <property type="entry name" value="NUDIX_hydrolase_CS"/>
</dbReference>
<dbReference type="PROSITE" id="PS00893">
    <property type="entry name" value="NUDIX_BOX"/>
    <property type="match status" value="1"/>
</dbReference>
<protein>
    <recommendedName>
        <fullName evidence="7">Nudix hydrolase domain-containing protein</fullName>
    </recommendedName>
</protein>
<dbReference type="RefSeq" id="WP_069570800.1">
    <property type="nucleotide sequence ID" value="NZ_CP017157.1"/>
</dbReference>
<evidence type="ECO:0000313" key="9">
    <source>
        <dbReference type="Proteomes" id="UP000094094"/>
    </source>
</evidence>
<evidence type="ECO:0000256" key="1">
    <source>
        <dbReference type="ARBA" id="ARBA00001946"/>
    </source>
</evidence>
<comment type="similarity">
    <text evidence="2 5">Belongs to the Nudix hydrolase family.</text>
</comment>
<proteinExistence type="inferred from homology"/>
<dbReference type="EMBL" id="CP017157">
    <property type="protein sequence ID" value="AOP48678.1"/>
    <property type="molecule type" value="Genomic_DNA"/>
</dbReference>
<dbReference type="Pfam" id="PF00293">
    <property type="entry name" value="NUDIX"/>
    <property type="match status" value="1"/>
</dbReference>
<reference evidence="8 9" key="1">
    <citation type="submission" date="2016-09" db="EMBL/GenBank/DDBJ databases">
        <title>Complete genome sequencing of Streptomyces lydicus 103 and metabolic pathways analysis of antibiotic biosynthesis.</title>
        <authorList>
            <person name="Jia N."/>
            <person name="Ding M.-Z."/>
            <person name="Gao F."/>
            <person name="Yuan Y.-J."/>
        </authorList>
    </citation>
    <scope>NUCLEOTIDE SEQUENCE [LARGE SCALE GENOMIC DNA]</scope>
    <source>
        <strain evidence="8 9">103</strain>
    </source>
</reference>
<dbReference type="PANTHER" id="PTHR43046:SF12">
    <property type="entry name" value="GDP-MANNOSE MANNOSYL HYDROLASE"/>
    <property type="match status" value="1"/>
</dbReference>
<evidence type="ECO:0000256" key="3">
    <source>
        <dbReference type="ARBA" id="ARBA00022801"/>
    </source>
</evidence>
<evidence type="ECO:0000256" key="2">
    <source>
        <dbReference type="ARBA" id="ARBA00005582"/>
    </source>
</evidence>
<evidence type="ECO:0000313" key="8">
    <source>
        <dbReference type="EMBL" id="AOP48678.1"/>
    </source>
</evidence>
<dbReference type="CDD" id="cd02883">
    <property type="entry name" value="NUDIX_Hydrolase"/>
    <property type="match status" value="1"/>
</dbReference>
<organism evidence="8 9">
    <name type="scientific">Streptomyces lydicus</name>
    <dbReference type="NCBI Taxonomy" id="47763"/>
    <lineage>
        <taxon>Bacteria</taxon>
        <taxon>Bacillati</taxon>
        <taxon>Actinomycetota</taxon>
        <taxon>Actinomycetes</taxon>
        <taxon>Kitasatosporales</taxon>
        <taxon>Streptomycetaceae</taxon>
        <taxon>Streptomyces</taxon>
    </lineage>
</organism>
<dbReference type="GO" id="GO:0016787">
    <property type="term" value="F:hydrolase activity"/>
    <property type="evidence" value="ECO:0007669"/>
    <property type="project" value="UniProtKB-KW"/>
</dbReference>
<dbReference type="InterPro" id="IPR015797">
    <property type="entry name" value="NUDIX_hydrolase-like_dom_sf"/>
</dbReference>
<dbReference type="PROSITE" id="PS51462">
    <property type="entry name" value="NUDIX"/>
    <property type="match status" value="1"/>
</dbReference>
<evidence type="ECO:0000256" key="4">
    <source>
        <dbReference type="ARBA" id="ARBA00022842"/>
    </source>
</evidence>
<evidence type="ECO:0000256" key="6">
    <source>
        <dbReference type="SAM" id="MobiDB-lite"/>
    </source>
</evidence>
<dbReference type="Gene3D" id="3.90.79.10">
    <property type="entry name" value="Nucleoside Triphosphate Pyrophosphohydrolase"/>
    <property type="match status" value="1"/>
</dbReference>
<dbReference type="SUPFAM" id="SSF55811">
    <property type="entry name" value="Nudix"/>
    <property type="match status" value="1"/>
</dbReference>
<dbReference type="PANTHER" id="PTHR43046">
    <property type="entry name" value="GDP-MANNOSE MANNOSYL HYDROLASE"/>
    <property type="match status" value="1"/>
</dbReference>
<comment type="cofactor">
    <cofactor evidence="1">
        <name>Mg(2+)</name>
        <dbReference type="ChEBI" id="CHEBI:18420"/>
    </cofactor>
</comment>
<evidence type="ECO:0000259" key="7">
    <source>
        <dbReference type="PROSITE" id="PS51462"/>
    </source>
</evidence>
<feature type="region of interest" description="Disordered" evidence="6">
    <location>
        <begin position="154"/>
        <end position="210"/>
    </location>
</feature>
<keyword evidence="3 5" id="KW-0378">Hydrolase</keyword>
<gene>
    <name evidence="8" type="ORF">SL103_22730</name>
</gene>
<keyword evidence="9" id="KW-1185">Reference proteome</keyword>
<evidence type="ECO:0000256" key="5">
    <source>
        <dbReference type="RuleBase" id="RU003476"/>
    </source>
</evidence>
<feature type="domain" description="Nudix hydrolase" evidence="7">
    <location>
        <begin position="1"/>
        <end position="137"/>
    </location>
</feature>
<dbReference type="InterPro" id="IPR000086">
    <property type="entry name" value="NUDIX_hydrolase_dom"/>
</dbReference>
<dbReference type="AlphaFoldDB" id="A0A1D7VQ97"/>
<dbReference type="PRINTS" id="PR00502">
    <property type="entry name" value="NUDIXFAMILY"/>
</dbReference>
<dbReference type="OrthoDB" id="9804442at2"/>
<dbReference type="Proteomes" id="UP000094094">
    <property type="component" value="Chromosome"/>
</dbReference>
<dbReference type="InterPro" id="IPR020476">
    <property type="entry name" value="Nudix_hydrolase"/>
</dbReference>
<name>A0A1D7VQ97_9ACTN</name>
<accession>A0A1D7VQ97</accession>